<accession>A0ABX1YUV8</accession>
<evidence type="ECO:0000313" key="2">
    <source>
        <dbReference type="EMBL" id="NOU84344.1"/>
    </source>
</evidence>
<evidence type="ECO:0000256" key="1">
    <source>
        <dbReference type="SAM" id="SignalP"/>
    </source>
</evidence>
<feature type="signal peptide" evidence="1">
    <location>
        <begin position="1"/>
        <end position="21"/>
    </location>
</feature>
<organism evidence="2 3">
    <name type="scientific">Paenibacillus germinis</name>
    <dbReference type="NCBI Taxonomy" id="2654979"/>
    <lineage>
        <taxon>Bacteria</taxon>
        <taxon>Bacillati</taxon>
        <taxon>Bacillota</taxon>
        <taxon>Bacilli</taxon>
        <taxon>Bacillales</taxon>
        <taxon>Paenibacillaceae</taxon>
        <taxon>Paenibacillus</taxon>
    </lineage>
</organism>
<dbReference type="SUPFAM" id="SSF51445">
    <property type="entry name" value="(Trans)glycosidases"/>
    <property type="match status" value="1"/>
</dbReference>
<name>A0ABX1YUV8_9BACL</name>
<dbReference type="InterPro" id="IPR017853">
    <property type="entry name" value="GH"/>
</dbReference>
<dbReference type="InterPro" id="IPR013785">
    <property type="entry name" value="Aldolase_TIM"/>
</dbReference>
<comment type="caution">
    <text evidence="2">The sequence shown here is derived from an EMBL/GenBank/DDBJ whole genome shotgun (WGS) entry which is preliminary data.</text>
</comment>
<evidence type="ECO:0000313" key="3">
    <source>
        <dbReference type="Proteomes" id="UP000658690"/>
    </source>
</evidence>
<reference evidence="2 3" key="1">
    <citation type="submission" date="2019-10" db="EMBL/GenBank/DDBJ databases">
        <title>Description of Paenibacillus choica sp. nov.</title>
        <authorList>
            <person name="Carlier A."/>
            <person name="Qi S."/>
        </authorList>
    </citation>
    <scope>NUCLEOTIDE SEQUENCE [LARGE SCALE GENOMIC DNA]</scope>
    <source>
        <strain evidence="2 3">LMG 31460</strain>
    </source>
</reference>
<evidence type="ECO:0008006" key="4">
    <source>
        <dbReference type="Google" id="ProtNLM"/>
    </source>
</evidence>
<keyword evidence="3" id="KW-1185">Reference proteome</keyword>
<sequence>MRIKSLTILYFLITLACCAIALSACEQTHSNGVANEKSTETKLDLWTPTHVDASQIPLTFTYTSNKTASYVVDLLIKPEGSTEYRKATLDGNSSFESKEGESEFTVSWDKEKDSIQANLSVDLRLTTTDKDGHTTSSDLNRLRFESRETIRNHVQDYLIYYGKWTDSLIDQARQKYRLVIIDTRSGISPKQIAKIRAGKDPHDASDDVLVLAYVSIGEDLRTAGMSPDDMKKDARFVLDGSGPSTDPRAGAPFPKGSDVPKDLDLKGKASNGGFAPFYLNDNFVTFGTIGKAGTPDFNTNFKAAFVNPGHPEWFKALLDMKLQTDKVSGIKELLTRDSSQGYGCDGLFLDTLDTAAPNSFTDASSSNQGQFEWVQPGMKQLIANIRQAYPDRFLLANRGLFFYNPDLTAYAFTLRGLVDFALFESYRLDSSSAQWFNEATFNDNKYNYVQKLLAESDRGNGFRVLSLGYAEGPNGDLMKKALNGEQNEASKMLLADVQEANDLGMVHYISNAQVAAIDTYVIDHRDAASKPPIWGNTMTPPFGKPYTEPRVGIQNIDIRGKNVFVQWDVAHSQARPISYTLYVKEGQDFDFKQDMKNQEAQAIPLNLGIPLDYAGRGDRTKRYPYEDKVEGLASGKTYYFLIRARNAADQFDNNEKSMKIIAP</sequence>
<proteinExistence type="predicted"/>
<keyword evidence="1" id="KW-0732">Signal</keyword>
<dbReference type="Proteomes" id="UP000658690">
    <property type="component" value="Unassembled WGS sequence"/>
</dbReference>
<feature type="chain" id="PRO_5047505131" description="Fibronectin type-III domain-containing protein" evidence="1">
    <location>
        <begin position="22"/>
        <end position="663"/>
    </location>
</feature>
<dbReference type="RefSeq" id="WP_171687820.1">
    <property type="nucleotide sequence ID" value="NZ_WHOC01000007.1"/>
</dbReference>
<dbReference type="EMBL" id="WHOC01000007">
    <property type="protein sequence ID" value="NOU84344.1"/>
    <property type="molecule type" value="Genomic_DNA"/>
</dbReference>
<dbReference type="Gene3D" id="3.20.20.70">
    <property type="entry name" value="Aldolase class I"/>
    <property type="match status" value="1"/>
</dbReference>
<gene>
    <name evidence="2" type="ORF">GC102_00880</name>
</gene>
<dbReference type="PROSITE" id="PS51257">
    <property type="entry name" value="PROKAR_LIPOPROTEIN"/>
    <property type="match status" value="1"/>
</dbReference>
<protein>
    <recommendedName>
        <fullName evidence="4">Fibronectin type-III domain-containing protein</fullName>
    </recommendedName>
</protein>